<dbReference type="InParanoid" id="A0A0D0CIM7"/>
<keyword evidence="3" id="KW-1185">Reference proteome</keyword>
<dbReference type="Gene3D" id="3.40.50.1820">
    <property type="entry name" value="alpha/beta hydrolase"/>
    <property type="match status" value="1"/>
</dbReference>
<gene>
    <name evidence="2" type="ORF">PAXRUDRAFT_710590</name>
</gene>
<evidence type="ECO:0000259" key="1">
    <source>
        <dbReference type="Pfam" id="PF06441"/>
    </source>
</evidence>
<dbReference type="EMBL" id="KN825617">
    <property type="protein sequence ID" value="KIK82557.1"/>
    <property type="molecule type" value="Genomic_DNA"/>
</dbReference>
<organism evidence="2 3">
    <name type="scientific">Paxillus rubicundulus Ve08.2h10</name>
    <dbReference type="NCBI Taxonomy" id="930991"/>
    <lineage>
        <taxon>Eukaryota</taxon>
        <taxon>Fungi</taxon>
        <taxon>Dikarya</taxon>
        <taxon>Basidiomycota</taxon>
        <taxon>Agaricomycotina</taxon>
        <taxon>Agaricomycetes</taxon>
        <taxon>Agaricomycetidae</taxon>
        <taxon>Boletales</taxon>
        <taxon>Paxilineae</taxon>
        <taxon>Paxillaceae</taxon>
        <taxon>Paxillus</taxon>
    </lineage>
</organism>
<protein>
    <recommendedName>
        <fullName evidence="1">Epoxide hydrolase N-terminal domain-containing protein</fullName>
    </recommendedName>
</protein>
<proteinExistence type="predicted"/>
<dbReference type="OrthoDB" id="7130006at2759"/>
<dbReference type="HOGENOM" id="CLU_2109824_0_0_1"/>
<dbReference type="STRING" id="930991.A0A0D0CIM7"/>
<reference evidence="2 3" key="1">
    <citation type="submission" date="2014-04" db="EMBL/GenBank/DDBJ databases">
        <authorList>
            <consortium name="DOE Joint Genome Institute"/>
            <person name="Kuo A."/>
            <person name="Kohler A."/>
            <person name="Jargeat P."/>
            <person name="Nagy L.G."/>
            <person name="Floudas D."/>
            <person name="Copeland A."/>
            <person name="Barry K.W."/>
            <person name="Cichocki N."/>
            <person name="Veneault-Fourrey C."/>
            <person name="LaButti K."/>
            <person name="Lindquist E.A."/>
            <person name="Lipzen A."/>
            <person name="Lundell T."/>
            <person name="Morin E."/>
            <person name="Murat C."/>
            <person name="Sun H."/>
            <person name="Tunlid A."/>
            <person name="Henrissat B."/>
            <person name="Grigoriev I.V."/>
            <person name="Hibbett D.S."/>
            <person name="Martin F."/>
            <person name="Nordberg H.P."/>
            <person name="Cantor M.N."/>
            <person name="Hua S.X."/>
        </authorList>
    </citation>
    <scope>NUCLEOTIDE SEQUENCE [LARGE SCALE GENOMIC DNA]</scope>
    <source>
        <strain evidence="2 3">Ve08.2h10</strain>
    </source>
</reference>
<dbReference type="SUPFAM" id="SSF53474">
    <property type="entry name" value="alpha/beta-Hydrolases"/>
    <property type="match status" value="1"/>
</dbReference>
<dbReference type="Proteomes" id="UP000054538">
    <property type="component" value="Unassembled WGS sequence"/>
</dbReference>
<dbReference type="InterPro" id="IPR010497">
    <property type="entry name" value="Epoxide_hydro_N"/>
</dbReference>
<evidence type="ECO:0000313" key="3">
    <source>
        <dbReference type="Proteomes" id="UP000054538"/>
    </source>
</evidence>
<sequence>MLLTNNFRSPNSRVPPDELEDAGWKYGAPLADIRRLVRRWTHGYDWCKQEKELNDDSEMPIFARDIDVDGFGTLTIHYVHKNERRCQCHPPIFLTWVAEAASAIDCVIPGAPAST</sequence>
<name>A0A0D0CIM7_9AGAM</name>
<evidence type="ECO:0000313" key="2">
    <source>
        <dbReference type="EMBL" id="KIK82557.1"/>
    </source>
</evidence>
<accession>A0A0D0CIM7</accession>
<reference evidence="3" key="2">
    <citation type="submission" date="2015-01" db="EMBL/GenBank/DDBJ databases">
        <title>Evolutionary Origins and Diversification of the Mycorrhizal Mutualists.</title>
        <authorList>
            <consortium name="DOE Joint Genome Institute"/>
            <consortium name="Mycorrhizal Genomics Consortium"/>
            <person name="Kohler A."/>
            <person name="Kuo A."/>
            <person name="Nagy L.G."/>
            <person name="Floudas D."/>
            <person name="Copeland A."/>
            <person name="Barry K.W."/>
            <person name="Cichocki N."/>
            <person name="Veneault-Fourrey C."/>
            <person name="LaButti K."/>
            <person name="Lindquist E.A."/>
            <person name="Lipzen A."/>
            <person name="Lundell T."/>
            <person name="Morin E."/>
            <person name="Murat C."/>
            <person name="Riley R."/>
            <person name="Ohm R."/>
            <person name="Sun H."/>
            <person name="Tunlid A."/>
            <person name="Henrissat B."/>
            <person name="Grigoriev I.V."/>
            <person name="Hibbett D.S."/>
            <person name="Martin F."/>
        </authorList>
    </citation>
    <scope>NUCLEOTIDE SEQUENCE [LARGE SCALE GENOMIC DNA]</scope>
    <source>
        <strain evidence="3">Ve08.2h10</strain>
    </source>
</reference>
<dbReference type="Pfam" id="PF06441">
    <property type="entry name" value="EHN"/>
    <property type="match status" value="1"/>
</dbReference>
<feature type="domain" description="Epoxide hydrolase N-terminal" evidence="1">
    <location>
        <begin position="11"/>
        <end position="93"/>
    </location>
</feature>
<dbReference type="AlphaFoldDB" id="A0A0D0CIM7"/>
<dbReference type="InterPro" id="IPR029058">
    <property type="entry name" value="AB_hydrolase_fold"/>
</dbReference>